<feature type="domain" description="Nitroreductase" evidence="6">
    <location>
        <begin position="7"/>
        <end position="151"/>
    </location>
</feature>
<dbReference type="RefSeq" id="WP_098923045.1">
    <property type="nucleotide sequence ID" value="NZ_CP023819.1"/>
</dbReference>
<comment type="similarity">
    <text evidence="2">Belongs to the nitroreductase family.</text>
</comment>
<evidence type="ECO:0000313" key="8">
    <source>
        <dbReference type="Proteomes" id="UP000223709"/>
    </source>
</evidence>
<keyword evidence="5" id="KW-0560">Oxidoreductase</keyword>
<evidence type="ECO:0000256" key="3">
    <source>
        <dbReference type="ARBA" id="ARBA00022630"/>
    </source>
</evidence>
<evidence type="ECO:0000256" key="4">
    <source>
        <dbReference type="ARBA" id="ARBA00022643"/>
    </source>
</evidence>
<dbReference type="SUPFAM" id="SSF55469">
    <property type="entry name" value="FMN-dependent nitroreductase-like"/>
    <property type="match status" value="1"/>
</dbReference>
<dbReference type="InterPro" id="IPR000415">
    <property type="entry name" value="Nitroreductase-like"/>
</dbReference>
<dbReference type="Proteomes" id="UP000223709">
    <property type="component" value="Chromosome"/>
</dbReference>
<name>A0A291T8V9_9FIRM</name>
<keyword evidence="4" id="KW-0288">FMN</keyword>
<evidence type="ECO:0000256" key="1">
    <source>
        <dbReference type="ARBA" id="ARBA00001917"/>
    </source>
</evidence>
<dbReference type="PANTHER" id="PTHR43673:SF2">
    <property type="entry name" value="NITROREDUCTASE"/>
    <property type="match status" value="1"/>
</dbReference>
<evidence type="ECO:0000313" key="7">
    <source>
        <dbReference type="EMBL" id="ATL89617.1"/>
    </source>
</evidence>
<gene>
    <name evidence="7" type="ORF">CRH10_04495</name>
</gene>
<dbReference type="InterPro" id="IPR029479">
    <property type="entry name" value="Nitroreductase"/>
</dbReference>
<reference evidence="7 8" key="1">
    <citation type="submission" date="2017-10" db="EMBL/GenBank/DDBJ databases">
        <title>Complete Genome Sequence of Faecalibacterium prausnitzii isolated from the gut of healthy adult Indian.</title>
        <authorList>
            <person name="Bag S."/>
            <person name="Ghosh T.S."/>
            <person name="Das B."/>
        </authorList>
    </citation>
    <scope>NUCLEOTIDE SEQUENCE [LARGE SCALE GENOMIC DNA]</scope>
    <source>
        <strain evidence="7 8">Indica</strain>
    </source>
</reference>
<dbReference type="Pfam" id="PF00881">
    <property type="entry name" value="Nitroreductase"/>
    <property type="match status" value="1"/>
</dbReference>
<dbReference type="GO" id="GO:0016491">
    <property type="term" value="F:oxidoreductase activity"/>
    <property type="evidence" value="ECO:0007669"/>
    <property type="project" value="UniProtKB-KW"/>
</dbReference>
<dbReference type="PANTHER" id="PTHR43673">
    <property type="entry name" value="NAD(P)H NITROREDUCTASE YDGI-RELATED"/>
    <property type="match status" value="1"/>
</dbReference>
<dbReference type="AlphaFoldDB" id="A0A291T8V9"/>
<evidence type="ECO:0000256" key="2">
    <source>
        <dbReference type="ARBA" id="ARBA00007118"/>
    </source>
</evidence>
<sequence>MNTLDAILTRRSCREFTDKPIKSETLHQLLEAAMSGPSCVNAQDWSFVVVTDPEKLAQMADANGRPAEPLRKAAAGILVCGDLDRAFRFAKDYWVIDGAIAAQNICLAAQELGLGAVWLGTWPQMDRVEAQQKLFALPESIVPHSIIALGYPEADLTAPRESRYEDDRVHFNQW</sequence>
<comment type="cofactor">
    <cofactor evidence="1">
        <name>FMN</name>
        <dbReference type="ChEBI" id="CHEBI:58210"/>
    </cofactor>
</comment>
<keyword evidence="3" id="KW-0285">Flavoprotein</keyword>
<protein>
    <submittedName>
        <fullName evidence="7">Nitroreductase family protein</fullName>
    </submittedName>
</protein>
<dbReference type="EMBL" id="CP023819">
    <property type="protein sequence ID" value="ATL89617.1"/>
    <property type="molecule type" value="Genomic_DNA"/>
</dbReference>
<evidence type="ECO:0000256" key="5">
    <source>
        <dbReference type="ARBA" id="ARBA00023002"/>
    </source>
</evidence>
<accession>A0A291T8V9</accession>
<organism evidence="7 8">
    <name type="scientific">Faecalibacterium prausnitzii</name>
    <dbReference type="NCBI Taxonomy" id="853"/>
    <lineage>
        <taxon>Bacteria</taxon>
        <taxon>Bacillati</taxon>
        <taxon>Bacillota</taxon>
        <taxon>Clostridia</taxon>
        <taxon>Eubacteriales</taxon>
        <taxon>Oscillospiraceae</taxon>
        <taxon>Faecalibacterium</taxon>
    </lineage>
</organism>
<proteinExistence type="inferred from homology"/>
<evidence type="ECO:0000259" key="6">
    <source>
        <dbReference type="Pfam" id="PF00881"/>
    </source>
</evidence>
<dbReference type="Gene3D" id="3.40.109.10">
    <property type="entry name" value="NADH Oxidase"/>
    <property type="match status" value="1"/>
</dbReference>